<dbReference type="RefSeq" id="WP_139089632.1">
    <property type="nucleotide sequence ID" value="NZ_VDGE01000001.1"/>
</dbReference>
<dbReference type="AlphaFoldDB" id="A0A5C4NUC2"/>
<comment type="caution">
    <text evidence="5">The sequence shown here is derived from an EMBL/GenBank/DDBJ whole genome shotgun (WGS) entry which is preliminary data.</text>
</comment>
<dbReference type="EC" id="3.2.1.20" evidence="5"/>
<feature type="domain" description="Glycosyl hydrolase family 31 C-terminal" evidence="4">
    <location>
        <begin position="577"/>
        <end position="661"/>
    </location>
</feature>
<dbReference type="NCBIfam" id="NF007746">
    <property type="entry name" value="PRK10426.1"/>
    <property type="match status" value="1"/>
</dbReference>
<keyword evidence="2 5" id="KW-0378">Hydrolase</keyword>
<dbReference type="CDD" id="cd06594">
    <property type="entry name" value="GH31_glucosidase_YihQ"/>
    <property type="match status" value="1"/>
</dbReference>
<dbReference type="GO" id="GO:0004558">
    <property type="term" value="F:alpha-1,4-glucosidase activity"/>
    <property type="evidence" value="ECO:0007669"/>
    <property type="project" value="UniProtKB-EC"/>
</dbReference>
<dbReference type="SUPFAM" id="SSF74650">
    <property type="entry name" value="Galactose mutarotase-like"/>
    <property type="match status" value="1"/>
</dbReference>
<dbReference type="InterPro" id="IPR052990">
    <property type="entry name" value="Sulfoquinovosidase_GH31"/>
</dbReference>
<protein>
    <submittedName>
        <fullName evidence="5">Alpha-glucosidase</fullName>
        <ecNumber evidence="5">3.2.1.20</ecNumber>
    </submittedName>
</protein>
<keyword evidence="2 5" id="KW-0326">Glycosidase</keyword>
<gene>
    <name evidence="5" type="ORF">FHI69_04285</name>
</gene>
<name>A0A5C4NUC2_9BURK</name>
<proteinExistence type="inferred from homology"/>
<dbReference type="Gene3D" id="3.20.20.80">
    <property type="entry name" value="Glycosidases"/>
    <property type="match status" value="1"/>
</dbReference>
<evidence type="ECO:0000256" key="1">
    <source>
        <dbReference type="ARBA" id="ARBA00007806"/>
    </source>
</evidence>
<reference evidence="5 6" key="1">
    <citation type="submission" date="2019-06" db="EMBL/GenBank/DDBJ databases">
        <title>Genome sequence of Janthinobacterium lividum UCD_MED1.</title>
        <authorList>
            <person name="De Leon M.E."/>
            <person name="Jospin G."/>
        </authorList>
    </citation>
    <scope>NUCLEOTIDE SEQUENCE [LARGE SCALE GENOMIC DNA]</scope>
    <source>
        <strain evidence="5 6">UCD_MED1</strain>
    </source>
</reference>
<evidence type="ECO:0000256" key="2">
    <source>
        <dbReference type="RuleBase" id="RU361185"/>
    </source>
</evidence>
<organism evidence="5 6">
    <name type="scientific">Janthinobacterium lividum</name>
    <dbReference type="NCBI Taxonomy" id="29581"/>
    <lineage>
        <taxon>Bacteria</taxon>
        <taxon>Pseudomonadati</taxon>
        <taxon>Pseudomonadota</taxon>
        <taxon>Betaproteobacteria</taxon>
        <taxon>Burkholderiales</taxon>
        <taxon>Oxalobacteraceae</taxon>
        <taxon>Janthinobacterium</taxon>
    </lineage>
</organism>
<dbReference type="PANTHER" id="PTHR46959:SF2">
    <property type="entry name" value="SULFOQUINOVOSIDASE"/>
    <property type="match status" value="1"/>
</dbReference>
<evidence type="ECO:0000259" key="3">
    <source>
        <dbReference type="Pfam" id="PF01055"/>
    </source>
</evidence>
<dbReference type="Gene3D" id="2.60.40.1760">
    <property type="entry name" value="glycosyl hydrolase (family 31)"/>
    <property type="match status" value="1"/>
</dbReference>
<evidence type="ECO:0000313" key="5">
    <source>
        <dbReference type="EMBL" id="TNC78514.1"/>
    </source>
</evidence>
<dbReference type="Proteomes" id="UP000305681">
    <property type="component" value="Unassembled WGS sequence"/>
</dbReference>
<dbReference type="Pfam" id="PF01055">
    <property type="entry name" value="Glyco_hydro_31_2nd"/>
    <property type="match status" value="1"/>
</dbReference>
<dbReference type="Gene3D" id="2.60.40.1180">
    <property type="entry name" value="Golgi alpha-mannosidase II"/>
    <property type="match status" value="1"/>
</dbReference>
<dbReference type="GO" id="GO:0005975">
    <property type="term" value="P:carbohydrate metabolic process"/>
    <property type="evidence" value="ECO:0007669"/>
    <property type="project" value="InterPro"/>
</dbReference>
<dbReference type="PANTHER" id="PTHR46959">
    <property type="entry name" value="SULFOQUINOVOSIDASE"/>
    <property type="match status" value="1"/>
</dbReference>
<evidence type="ECO:0000259" key="4">
    <source>
        <dbReference type="Pfam" id="PF21365"/>
    </source>
</evidence>
<dbReference type="InterPro" id="IPR013780">
    <property type="entry name" value="Glyco_hydro_b"/>
</dbReference>
<dbReference type="InterPro" id="IPR048395">
    <property type="entry name" value="Glyco_hydro_31_C"/>
</dbReference>
<dbReference type="Pfam" id="PF21365">
    <property type="entry name" value="Glyco_hydro_31_3rd"/>
    <property type="match status" value="1"/>
</dbReference>
<dbReference type="GO" id="GO:0030246">
    <property type="term" value="F:carbohydrate binding"/>
    <property type="evidence" value="ECO:0007669"/>
    <property type="project" value="InterPro"/>
</dbReference>
<accession>A0A5C4NUC2</accession>
<dbReference type="CDD" id="cd14752">
    <property type="entry name" value="GH31_N"/>
    <property type="match status" value="1"/>
</dbReference>
<dbReference type="SUPFAM" id="SSF51445">
    <property type="entry name" value="(Trans)glycosidases"/>
    <property type="match status" value="1"/>
</dbReference>
<dbReference type="SUPFAM" id="SSF51011">
    <property type="entry name" value="Glycosyl hydrolase domain"/>
    <property type="match status" value="1"/>
</dbReference>
<dbReference type="InterPro" id="IPR044112">
    <property type="entry name" value="YihQ_TIM-like"/>
</dbReference>
<dbReference type="InterPro" id="IPR000322">
    <property type="entry name" value="Glyco_hydro_31_TIM"/>
</dbReference>
<evidence type="ECO:0000313" key="6">
    <source>
        <dbReference type="Proteomes" id="UP000305681"/>
    </source>
</evidence>
<dbReference type="EMBL" id="VDGE01000001">
    <property type="protein sequence ID" value="TNC78514.1"/>
    <property type="molecule type" value="Genomic_DNA"/>
</dbReference>
<sequence>MQYTLHQENDSVALRCAGRLLLRHSAAAPCVFVGQGRESMEMYRGNFEIEDYVEERNALRALAVTEDDGATTLSFARHAGDAPQLVLAVQATPHGVHLVVRYAAPGWNRLWLRLPAEQDEHVWGCGEQMSYFDLRGRHFPLWTSEPGVGRDKSTHLTWQADVTSKSGGDYYHTNYPQPSFISSQRYCLHAETTAYADFDFRQPDFHELQFWAMPERLEFMLADTFVDLVGVVSQRFGRQPHLPTWLQNGAMLGLKGGEEHARAILAQAQEHGLPVSALWCEDWVGLRQTSFGKRLFWDWRWQPQRYPDLKNWIADLARQDIRFLGYVNPYLCNDGTLYQEALQQGFLATAIDGGAYLVDFGEFDCGVVDFTNPAAALWFEERILRQEMLDFGLSGWMADFGEYLPIDLRLHNGADARLMHNAWPTLWAEVNARAIERAGKTGDATFFMRAGYTGVQAHCPLLWAGDQSVDFSRHDGLQTVICGALSSGLLGNAYHHSDIGGYTSLFGNLRTAELFQRWTEMAVFTSMMRTHEGNRPDENFQFYQDENVFRHFARMTRLHVALAPTIRALAEEAVARGLPLQRPLFLHYEHDRATYAIQDQYLFGPDLLVAPVHAAGAARWSAYLPQGDAWIHLWSGAAFEGGQRVEVDAPLGQPPVFVRRGCAQQDFFLSLAK</sequence>
<feature type="domain" description="Glycoside hydrolase family 31 TIM barrel" evidence="3">
    <location>
        <begin position="258"/>
        <end position="566"/>
    </location>
</feature>
<dbReference type="InterPro" id="IPR017853">
    <property type="entry name" value="GH"/>
</dbReference>
<dbReference type="InterPro" id="IPR011013">
    <property type="entry name" value="Gal_mutarotase_sf_dom"/>
</dbReference>
<comment type="similarity">
    <text evidence="1 2">Belongs to the glycosyl hydrolase 31 family.</text>
</comment>